<name>A0A6G1HM37_9PEZI</name>
<evidence type="ECO:0000256" key="5">
    <source>
        <dbReference type="ARBA" id="ARBA00022723"/>
    </source>
</evidence>
<evidence type="ECO:0000313" key="11">
    <source>
        <dbReference type="EMBL" id="KAF2397128.1"/>
    </source>
</evidence>
<evidence type="ECO:0000256" key="10">
    <source>
        <dbReference type="SAM" id="MobiDB-lite"/>
    </source>
</evidence>
<protein>
    <recommendedName>
        <fullName evidence="9">Selenoprotein O</fullName>
    </recommendedName>
</protein>
<evidence type="ECO:0000256" key="6">
    <source>
        <dbReference type="ARBA" id="ARBA00022741"/>
    </source>
</evidence>
<dbReference type="InterPro" id="IPR003846">
    <property type="entry name" value="SelO"/>
</dbReference>
<gene>
    <name evidence="11" type="ORF">EJ06DRAFT_566800</name>
</gene>
<evidence type="ECO:0000256" key="3">
    <source>
        <dbReference type="ARBA" id="ARBA00022679"/>
    </source>
</evidence>
<dbReference type="GO" id="GO:0005739">
    <property type="term" value="C:mitochondrion"/>
    <property type="evidence" value="ECO:0007669"/>
    <property type="project" value="TreeGrafter"/>
</dbReference>
<dbReference type="GO" id="GO:0070733">
    <property type="term" value="F:AMPylase activity"/>
    <property type="evidence" value="ECO:0007669"/>
    <property type="project" value="TreeGrafter"/>
</dbReference>
<evidence type="ECO:0000256" key="8">
    <source>
        <dbReference type="ARBA" id="ARBA00022842"/>
    </source>
</evidence>
<dbReference type="Pfam" id="PF02696">
    <property type="entry name" value="SelO"/>
    <property type="match status" value="1"/>
</dbReference>
<dbReference type="AlphaFoldDB" id="A0A6G1HM37"/>
<keyword evidence="8" id="KW-0460">Magnesium</keyword>
<dbReference type="GO" id="GO:0005524">
    <property type="term" value="F:ATP binding"/>
    <property type="evidence" value="ECO:0007669"/>
    <property type="project" value="UniProtKB-KW"/>
</dbReference>
<feature type="region of interest" description="Disordered" evidence="10">
    <location>
        <begin position="19"/>
        <end position="41"/>
    </location>
</feature>
<dbReference type="GO" id="GO:0046872">
    <property type="term" value="F:metal ion binding"/>
    <property type="evidence" value="ECO:0007669"/>
    <property type="project" value="UniProtKB-KW"/>
</dbReference>
<keyword evidence="12" id="KW-1185">Reference proteome</keyword>
<keyword evidence="5" id="KW-0479">Metal-binding</keyword>
<reference evidence="11" key="1">
    <citation type="journal article" date="2020" name="Stud. Mycol.">
        <title>101 Dothideomycetes genomes: a test case for predicting lifestyles and emergence of pathogens.</title>
        <authorList>
            <person name="Haridas S."/>
            <person name="Albert R."/>
            <person name="Binder M."/>
            <person name="Bloem J."/>
            <person name="Labutti K."/>
            <person name="Salamov A."/>
            <person name="Andreopoulos B."/>
            <person name="Baker S."/>
            <person name="Barry K."/>
            <person name="Bills G."/>
            <person name="Bluhm B."/>
            <person name="Cannon C."/>
            <person name="Castanera R."/>
            <person name="Culley D."/>
            <person name="Daum C."/>
            <person name="Ezra D."/>
            <person name="Gonzalez J."/>
            <person name="Henrissat B."/>
            <person name="Kuo A."/>
            <person name="Liang C."/>
            <person name="Lipzen A."/>
            <person name="Lutzoni F."/>
            <person name="Magnuson J."/>
            <person name="Mondo S."/>
            <person name="Nolan M."/>
            <person name="Ohm R."/>
            <person name="Pangilinan J."/>
            <person name="Park H.-J."/>
            <person name="Ramirez L."/>
            <person name="Alfaro M."/>
            <person name="Sun H."/>
            <person name="Tritt A."/>
            <person name="Yoshinaga Y."/>
            <person name="Zwiers L.-H."/>
            <person name="Turgeon B."/>
            <person name="Goodwin S."/>
            <person name="Spatafora J."/>
            <person name="Crous P."/>
            <person name="Grigoriev I."/>
        </authorList>
    </citation>
    <scope>NUCLEOTIDE SEQUENCE</scope>
    <source>
        <strain evidence="11">CBS 262.69</strain>
    </source>
</reference>
<keyword evidence="3" id="KW-0808">Transferase</keyword>
<accession>A0A6G1HM37</accession>
<keyword evidence="7" id="KW-0067">ATP-binding</keyword>
<dbReference type="OrthoDB" id="10254721at2759"/>
<evidence type="ECO:0000256" key="2">
    <source>
        <dbReference type="ARBA" id="ARBA00009747"/>
    </source>
</evidence>
<organism evidence="11 12">
    <name type="scientific">Trichodelitschia bisporula</name>
    <dbReference type="NCBI Taxonomy" id="703511"/>
    <lineage>
        <taxon>Eukaryota</taxon>
        <taxon>Fungi</taxon>
        <taxon>Dikarya</taxon>
        <taxon>Ascomycota</taxon>
        <taxon>Pezizomycotina</taxon>
        <taxon>Dothideomycetes</taxon>
        <taxon>Dothideomycetes incertae sedis</taxon>
        <taxon>Phaeotrichales</taxon>
        <taxon>Phaeotrichaceae</taxon>
        <taxon>Trichodelitschia</taxon>
    </lineage>
</organism>
<proteinExistence type="inferred from homology"/>
<keyword evidence="6" id="KW-0547">Nucleotide-binding</keyword>
<comment type="cofactor">
    <cofactor evidence="1">
        <name>Mg(2+)</name>
        <dbReference type="ChEBI" id="CHEBI:18420"/>
    </cofactor>
</comment>
<comment type="similarity">
    <text evidence="2">Belongs to the SELO family.</text>
</comment>
<evidence type="ECO:0000256" key="1">
    <source>
        <dbReference type="ARBA" id="ARBA00001946"/>
    </source>
</evidence>
<evidence type="ECO:0000256" key="4">
    <source>
        <dbReference type="ARBA" id="ARBA00022695"/>
    </source>
</evidence>
<dbReference type="Proteomes" id="UP000799640">
    <property type="component" value="Unassembled WGS sequence"/>
</dbReference>
<dbReference type="PANTHER" id="PTHR32057">
    <property type="entry name" value="PROTEIN ADENYLYLTRANSFERASE SELO, MITOCHONDRIAL"/>
    <property type="match status" value="1"/>
</dbReference>
<evidence type="ECO:0000256" key="9">
    <source>
        <dbReference type="ARBA" id="ARBA00031547"/>
    </source>
</evidence>
<evidence type="ECO:0000256" key="7">
    <source>
        <dbReference type="ARBA" id="ARBA00022840"/>
    </source>
</evidence>
<dbReference type="PANTHER" id="PTHR32057:SF14">
    <property type="entry name" value="PROTEIN ADENYLYLTRANSFERASE SELO, MITOCHONDRIAL"/>
    <property type="match status" value="1"/>
</dbReference>
<keyword evidence="4" id="KW-0548">Nucleotidyltransferase</keyword>
<sequence length="637" mass="71975">MAQSGFSIRDLPKSNVFTANLPPDPAYPTPQDSHNAPREDLGPRLVKGALFTYVRPENVLSPELLAVSAAAMHDLGLRPGADKEEFLQTMAGNEIIAWDEKTGEGIYPWAQCYGGYQFGQWAGQLGDGRALSLFETTNPQTNKRYEVQLKGAGKTPYSRFADGKAVLRSSIREFIVSEALNALRIPTSRALSLVLTPHSKVQRERIEPGAIVCRFAESWLRIGTFDLLRTRGDRKLLRQLADYVAEHVFGGWEQLPAKLSSDVKPGKDVLEAAPHTQSMRSVPTMSSNSVDSQQFMDLETGVPKLETQGSGKYAENRYARLYREIVRRNARTVALWQAYGFTNGVLNTDNTSIFGLSMDFGPFAFIDVFDPSYTPNHDDHLGRYSYRNQPTIIWWNLVRLGEAFGELIGAGDRVDEEVFATQGVEKVWVDELVERAETLIAAAGEEYKAVFMEEYRRAMTARLGLKKFKESDFNELYSEFLDLMEAHQLDFNQSFRRLGALHVERLTGDEEARRQAASTLFGKNGVLERDDDVARARVAQWLEKWSRRVVEDWGTGPEDARREAMNSVNPKFIPKGWILDEIIERVEKKSERDILDGVMRMALAPFNEEWGWDRETEERFCGDIPAYKAGMQCSCSS</sequence>
<dbReference type="EMBL" id="ML996704">
    <property type="protein sequence ID" value="KAF2397128.1"/>
    <property type="molecule type" value="Genomic_DNA"/>
</dbReference>
<evidence type="ECO:0000313" key="12">
    <source>
        <dbReference type="Proteomes" id="UP000799640"/>
    </source>
</evidence>
<dbReference type="HAMAP" id="MF_00692">
    <property type="entry name" value="SelO"/>
    <property type="match status" value="1"/>
</dbReference>